<comment type="caution">
    <text evidence="9">The sequence shown here is derived from an EMBL/GenBank/DDBJ whole genome shotgun (WGS) entry which is preliminary data.</text>
</comment>
<evidence type="ECO:0000256" key="1">
    <source>
        <dbReference type="ARBA" id="ARBA00004651"/>
    </source>
</evidence>
<dbReference type="EMBL" id="CCXW01000001">
    <property type="protein sequence ID" value="CEG32972.1"/>
    <property type="molecule type" value="Genomic_DNA"/>
</dbReference>
<reference evidence="9 10" key="1">
    <citation type="journal article" date="2014" name="Genome Announc.">
        <title>Genome Sequence of Bacillus simplex Strain P558, Isolated from a Human Fecal Sample.</title>
        <authorList>
            <person name="Croce O."/>
            <person name="Hugon P."/>
            <person name="Lagier J.C."/>
            <person name="Bibi F."/>
            <person name="Robert C."/>
            <person name="Azhar E.I."/>
            <person name="Raoult D."/>
            <person name="Fournier P.E."/>
        </authorList>
    </citation>
    <scope>NUCLEOTIDE SEQUENCE [LARGE SCALE GENOMIC DNA]</scope>
    <source>
        <strain evidence="9 10">P558</strain>
    </source>
</reference>
<dbReference type="GO" id="GO:0033214">
    <property type="term" value="P:siderophore-iron import into cell"/>
    <property type="evidence" value="ECO:0007669"/>
    <property type="project" value="TreeGrafter"/>
</dbReference>
<dbReference type="AlphaFoldDB" id="A0AAN2PI68"/>
<keyword evidence="3" id="KW-0813">Transport</keyword>
<dbReference type="Pfam" id="PF01032">
    <property type="entry name" value="FecCD"/>
    <property type="match status" value="1"/>
</dbReference>
<keyword evidence="5 8" id="KW-0812">Transmembrane</keyword>
<feature type="transmembrane region" description="Helical" evidence="8">
    <location>
        <begin position="105"/>
        <end position="124"/>
    </location>
</feature>
<accession>A0AAN2PI68</accession>
<dbReference type="PANTHER" id="PTHR30472:SF69">
    <property type="entry name" value="HEME-IRON TRANSPORT SYSTEM PERMEASE PROTEIN ISDF-RELATED"/>
    <property type="match status" value="1"/>
</dbReference>
<keyword evidence="4" id="KW-1003">Cell membrane</keyword>
<dbReference type="SUPFAM" id="SSF81345">
    <property type="entry name" value="ABC transporter involved in vitamin B12 uptake, BtuC"/>
    <property type="match status" value="1"/>
</dbReference>
<evidence type="ECO:0000256" key="7">
    <source>
        <dbReference type="ARBA" id="ARBA00023136"/>
    </source>
</evidence>
<keyword evidence="6 8" id="KW-1133">Transmembrane helix</keyword>
<evidence type="ECO:0000256" key="8">
    <source>
        <dbReference type="SAM" id="Phobius"/>
    </source>
</evidence>
<dbReference type="InterPro" id="IPR037294">
    <property type="entry name" value="ABC_BtuC-like"/>
</dbReference>
<evidence type="ECO:0000256" key="2">
    <source>
        <dbReference type="ARBA" id="ARBA00007935"/>
    </source>
</evidence>
<evidence type="ECO:0000313" key="10">
    <source>
        <dbReference type="Proteomes" id="UP000182110"/>
    </source>
</evidence>
<dbReference type="PANTHER" id="PTHR30472">
    <property type="entry name" value="FERRIC ENTEROBACTIN TRANSPORT SYSTEM PERMEASE PROTEIN"/>
    <property type="match status" value="1"/>
</dbReference>
<gene>
    <name evidence="9" type="primary">fhuG2_2</name>
    <name evidence="9" type="ORF">BN1180_03143</name>
</gene>
<evidence type="ECO:0000313" key="9">
    <source>
        <dbReference type="EMBL" id="CEG32972.1"/>
    </source>
</evidence>
<organism evidence="9 10">
    <name type="scientific">Peribacillus simplex</name>
    <dbReference type="NCBI Taxonomy" id="1478"/>
    <lineage>
        <taxon>Bacteria</taxon>
        <taxon>Bacillati</taxon>
        <taxon>Bacillota</taxon>
        <taxon>Bacilli</taxon>
        <taxon>Bacillales</taxon>
        <taxon>Bacillaceae</taxon>
        <taxon>Peribacillus</taxon>
    </lineage>
</organism>
<evidence type="ECO:0000256" key="4">
    <source>
        <dbReference type="ARBA" id="ARBA00022475"/>
    </source>
</evidence>
<proteinExistence type="inferred from homology"/>
<name>A0AAN2PI68_9BACI</name>
<sequence length="160" mass="17508">MGCRPAILIPFTLYKASRLNLLWLSEPVPIGIGVSVEKERAILLLTAVALQQQLSATGGIAFVGLRVPHFARALVGPRNQLFLPVAIQIRAWLHTIGRNILELTGIPAGIMISLIGAPYFMYLLTKSRRKSTIIVKAEDVFSFFCLPYHLQISGAAKIGT</sequence>
<evidence type="ECO:0000256" key="3">
    <source>
        <dbReference type="ARBA" id="ARBA00022448"/>
    </source>
</evidence>
<evidence type="ECO:0000256" key="5">
    <source>
        <dbReference type="ARBA" id="ARBA00022692"/>
    </source>
</evidence>
<protein>
    <submittedName>
        <fullName evidence="9">Iron compound ABC transporter permease</fullName>
    </submittedName>
</protein>
<dbReference type="GO" id="GO:0022857">
    <property type="term" value="F:transmembrane transporter activity"/>
    <property type="evidence" value="ECO:0007669"/>
    <property type="project" value="InterPro"/>
</dbReference>
<comment type="subcellular location">
    <subcellularLocation>
        <location evidence="1">Cell membrane</location>
        <topology evidence="1">Multi-pass membrane protein</topology>
    </subcellularLocation>
</comment>
<comment type="similarity">
    <text evidence="2">Belongs to the binding-protein-dependent transport system permease family. FecCD subfamily.</text>
</comment>
<keyword evidence="7 8" id="KW-0472">Membrane</keyword>
<evidence type="ECO:0000256" key="6">
    <source>
        <dbReference type="ARBA" id="ARBA00022989"/>
    </source>
</evidence>
<dbReference type="InterPro" id="IPR000522">
    <property type="entry name" value="ABC_transptr_permease_BtuC"/>
</dbReference>
<keyword evidence="10" id="KW-1185">Reference proteome</keyword>
<dbReference type="Gene3D" id="1.10.3470.10">
    <property type="entry name" value="ABC transporter involved in vitamin B12 uptake, BtuC"/>
    <property type="match status" value="1"/>
</dbReference>
<dbReference type="GO" id="GO:0005886">
    <property type="term" value="C:plasma membrane"/>
    <property type="evidence" value="ECO:0007669"/>
    <property type="project" value="UniProtKB-SubCell"/>
</dbReference>
<dbReference type="Proteomes" id="UP000182110">
    <property type="component" value="Unassembled WGS sequence"/>
</dbReference>